<dbReference type="Gene3D" id="3.40.50.1360">
    <property type="match status" value="1"/>
</dbReference>
<feature type="active site" description="For ring-opening step" evidence="4">
    <location>
        <position position="135"/>
    </location>
</feature>
<dbReference type="InterPro" id="IPR006148">
    <property type="entry name" value="Glc/Gal-6P_isomerase"/>
</dbReference>
<evidence type="ECO:0000259" key="5">
    <source>
        <dbReference type="Pfam" id="PF01182"/>
    </source>
</evidence>
<evidence type="ECO:0000313" key="7">
    <source>
        <dbReference type="Proteomes" id="UP000198778"/>
    </source>
</evidence>
<feature type="active site" description="Proton acceptor; for enolization step" evidence="4">
    <location>
        <position position="67"/>
    </location>
</feature>
<dbReference type="InterPro" id="IPR004547">
    <property type="entry name" value="Glucosamine6P_isomerase"/>
</dbReference>
<dbReference type="OrthoDB" id="9791139at2"/>
<organism evidence="6 7">
    <name type="scientific">Alkalicoccus daliensis</name>
    <dbReference type="NCBI Taxonomy" id="745820"/>
    <lineage>
        <taxon>Bacteria</taxon>
        <taxon>Bacillati</taxon>
        <taxon>Bacillota</taxon>
        <taxon>Bacilli</taxon>
        <taxon>Bacillales</taxon>
        <taxon>Bacillaceae</taxon>
        <taxon>Alkalicoccus</taxon>
    </lineage>
</organism>
<dbReference type="GO" id="GO:0042802">
    <property type="term" value="F:identical protein binding"/>
    <property type="evidence" value="ECO:0007669"/>
    <property type="project" value="TreeGrafter"/>
</dbReference>
<dbReference type="HAMAP" id="MF_01241">
    <property type="entry name" value="GlcN6P_deamin"/>
    <property type="match status" value="1"/>
</dbReference>
<name>A0A1H0EU12_9BACI</name>
<protein>
    <recommendedName>
        <fullName evidence="4">Glucosamine-6-phosphate deaminase</fullName>
        <ecNumber evidence="4">3.5.99.6</ecNumber>
    </recommendedName>
    <alternativeName>
        <fullName evidence="4">GlcN6P deaminase</fullName>
        <shortName evidence="4">GNPDA</shortName>
    </alternativeName>
    <alternativeName>
        <fullName evidence="4">Glucosamine-6-phosphate isomerase</fullName>
    </alternativeName>
</protein>
<dbReference type="CDD" id="cd01399">
    <property type="entry name" value="GlcN6P_deaminase"/>
    <property type="match status" value="1"/>
</dbReference>
<keyword evidence="2 4" id="KW-0378">Hydrolase</keyword>
<dbReference type="STRING" id="745820.SAMN04488053_10470"/>
<dbReference type="AlphaFoldDB" id="A0A1H0EU12"/>
<dbReference type="PROSITE" id="PS01161">
    <property type="entry name" value="GLC_GALNAC_ISOMERASE"/>
    <property type="match status" value="1"/>
</dbReference>
<dbReference type="SUPFAM" id="SSF100950">
    <property type="entry name" value="NagB/RpiA/CoA transferase-like"/>
    <property type="match status" value="1"/>
</dbReference>
<dbReference type="UniPathway" id="UPA00629">
    <property type="reaction ID" value="UER00684"/>
</dbReference>
<comment type="function">
    <text evidence="4">Catalyzes the reversible isomerization-deamination of glucosamine 6-phosphate (GlcN6P) to form fructose 6-phosphate (Fru6P) and ammonium ion.</text>
</comment>
<reference evidence="7" key="1">
    <citation type="submission" date="2016-10" db="EMBL/GenBank/DDBJ databases">
        <authorList>
            <person name="Varghese N."/>
            <person name="Submissions S."/>
        </authorList>
    </citation>
    <scope>NUCLEOTIDE SEQUENCE [LARGE SCALE GENOMIC DNA]</scope>
    <source>
        <strain evidence="7">CGMCC 1.10369</strain>
    </source>
</reference>
<feature type="domain" description="Glucosamine/galactosamine-6-phosphate isomerase" evidence="5">
    <location>
        <begin position="10"/>
        <end position="224"/>
    </location>
</feature>
<dbReference type="GO" id="GO:0006043">
    <property type="term" value="P:glucosamine catabolic process"/>
    <property type="evidence" value="ECO:0007669"/>
    <property type="project" value="TreeGrafter"/>
</dbReference>
<evidence type="ECO:0000313" key="6">
    <source>
        <dbReference type="EMBL" id="SDN85881.1"/>
    </source>
</evidence>
<dbReference type="InterPro" id="IPR018321">
    <property type="entry name" value="Glucosamine6P_isomerase_CS"/>
</dbReference>
<dbReference type="EC" id="3.5.99.6" evidence="4"/>
<evidence type="ECO:0000256" key="1">
    <source>
        <dbReference type="ARBA" id="ARBA00000644"/>
    </source>
</evidence>
<dbReference type="PANTHER" id="PTHR11280">
    <property type="entry name" value="GLUCOSAMINE-6-PHOSPHATE ISOMERASE"/>
    <property type="match status" value="1"/>
</dbReference>
<feature type="active site" description="For ring-opening step" evidence="4">
    <location>
        <position position="142"/>
    </location>
</feature>
<gene>
    <name evidence="4" type="primary">nagB</name>
    <name evidence="6" type="ORF">SAMN04488053_10470</name>
</gene>
<sequence>MKIIKAANYENMSKRAADLVYRELKEKQIQVLGLATGGTPIGFYQEIIKEIQRDSLSLDWLYTVNLDEYIGLSPDHRNSYHAYMKKHFFQYVDIPLEQQLLPDGMSADPDKEAKRYEKLVEELGVDLQILGLGQNGHIGFNEPGSSFKGKTSVVDLAPSTIDANARFFEAEEEVPKQAITMGIATIMRSRKIILLASGAEKAEALKEVITGEVTEKIPGTILQQHLDITIIADKEALSLVE</sequence>
<dbReference type="GO" id="GO:0019262">
    <property type="term" value="P:N-acetylneuraminate catabolic process"/>
    <property type="evidence" value="ECO:0007669"/>
    <property type="project" value="UniProtKB-UniRule"/>
</dbReference>
<comment type="similarity">
    <text evidence="4">Belongs to the glucosamine/galactosamine-6-phosphate isomerase family. NagB subfamily.</text>
</comment>
<comment type="pathway">
    <text evidence="4">Amino-sugar metabolism; N-acetylneuraminate degradation; D-fructose 6-phosphate from N-acetylneuraminate: step 5/5.</text>
</comment>
<comment type="caution">
    <text evidence="4">Lacks conserved residue(s) required for the propagation of feature annotation.</text>
</comment>
<dbReference type="RefSeq" id="WP_090842510.1">
    <property type="nucleotide sequence ID" value="NZ_FNIL01000004.1"/>
</dbReference>
<dbReference type="Proteomes" id="UP000198778">
    <property type="component" value="Unassembled WGS sequence"/>
</dbReference>
<keyword evidence="3 4" id="KW-0119">Carbohydrate metabolism</keyword>
<dbReference type="PANTHER" id="PTHR11280:SF5">
    <property type="entry name" value="GLUCOSAMINE-6-PHOSPHATE ISOMERASE"/>
    <property type="match status" value="1"/>
</dbReference>
<evidence type="ECO:0000256" key="3">
    <source>
        <dbReference type="ARBA" id="ARBA00023277"/>
    </source>
</evidence>
<dbReference type="GO" id="GO:0006046">
    <property type="term" value="P:N-acetylglucosamine catabolic process"/>
    <property type="evidence" value="ECO:0007669"/>
    <property type="project" value="UniProtKB-UniRule"/>
</dbReference>
<proteinExistence type="inferred from homology"/>
<dbReference type="GO" id="GO:0005737">
    <property type="term" value="C:cytoplasm"/>
    <property type="evidence" value="ECO:0007669"/>
    <property type="project" value="TreeGrafter"/>
</dbReference>
<evidence type="ECO:0000256" key="4">
    <source>
        <dbReference type="HAMAP-Rule" id="MF_01241"/>
    </source>
</evidence>
<dbReference type="EMBL" id="FNIL01000004">
    <property type="protein sequence ID" value="SDN85881.1"/>
    <property type="molecule type" value="Genomic_DNA"/>
</dbReference>
<accession>A0A1H0EU12</accession>
<dbReference type="GO" id="GO:0005975">
    <property type="term" value="P:carbohydrate metabolic process"/>
    <property type="evidence" value="ECO:0007669"/>
    <property type="project" value="InterPro"/>
</dbReference>
<feature type="active site" description="Proton acceptor; for ring-opening step" evidence="4">
    <location>
        <position position="137"/>
    </location>
</feature>
<comment type="catalytic activity">
    <reaction evidence="1 4">
        <text>alpha-D-glucosamine 6-phosphate + H2O = beta-D-fructose 6-phosphate + NH4(+)</text>
        <dbReference type="Rhea" id="RHEA:12172"/>
        <dbReference type="ChEBI" id="CHEBI:15377"/>
        <dbReference type="ChEBI" id="CHEBI:28938"/>
        <dbReference type="ChEBI" id="CHEBI:57634"/>
        <dbReference type="ChEBI" id="CHEBI:75989"/>
        <dbReference type="EC" id="3.5.99.6"/>
    </reaction>
</comment>
<dbReference type="Pfam" id="PF01182">
    <property type="entry name" value="Glucosamine_iso"/>
    <property type="match status" value="1"/>
</dbReference>
<evidence type="ECO:0000256" key="2">
    <source>
        <dbReference type="ARBA" id="ARBA00022801"/>
    </source>
</evidence>
<dbReference type="FunFam" id="3.40.50.1360:FF:000003">
    <property type="entry name" value="Glucosamine-6-phosphate deaminase"/>
    <property type="match status" value="1"/>
</dbReference>
<keyword evidence="7" id="KW-1185">Reference proteome</keyword>
<dbReference type="GO" id="GO:0004342">
    <property type="term" value="F:glucosamine-6-phosphate deaminase activity"/>
    <property type="evidence" value="ECO:0007669"/>
    <property type="project" value="UniProtKB-UniRule"/>
</dbReference>
<dbReference type="InterPro" id="IPR037171">
    <property type="entry name" value="NagB/RpiA_transferase-like"/>
</dbReference>
<dbReference type="NCBIfam" id="TIGR00502">
    <property type="entry name" value="nagB"/>
    <property type="match status" value="1"/>
</dbReference>